<feature type="transmembrane region" description="Helical" evidence="1">
    <location>
        <begin position="12"/>
        <end position="34"/>
    </location>
</feature>
<sequence length="82" mass="9381">MKSFIGGLIWRLIAFCLAMYVLLHPTLIAFLYANNPHFDVQRGGKLGIFITFLLVATYFGRDIILIIQDKFLTSRKNSSDNQ</sequence>
<dbReference type="KEGG" id="lact:D7I46_04850"/>
<dbReference type="EMBL" id="CP032627">
    <property type="protein sequence ID" value="AYG00476.1"/>
    <property type="molecule type" value="Genomic_DNA"/>
</dbReference>
<dbReference type="RefSeq" id="WP_120771864.1">
    <property type="nucleotide sequence ID" value="NZ_CP032627.1"/>
</dbReference>
<evidence type="ECO:0000256" key="1">
    <source>
        <dbReference type="SAM" id="Phobius"/>
    </source>
</evidence>
<keyword evidence="1" id="KW-0472">Membrane</keyword>
<keyword evidence="3" id="KW-1185">Reference proteome</keyword>
<keyword evidence="1" id="KW-0812">Transmembrane</keyword>
<keyword evidence="1" id="KW-1133">Transmembrane helix</keyword>
<feature type="transmembrane region" description="Helical" evidence="1">
    <location>
        <begin position="46"/>
        <end position="67"/>
    </location>
</feature>
<proteinExistence type="predicted"/>
<protein>
    <submittedName>
        <fullName evidence="2">Uncharacterized protein</fullName>
    </submittedName>
</protein>
<organism evidence="2 3">
    <name type="scientific">Lactococcus allomyrinae</name>
    <dbReference type="NCBI Taxonomy" id="2419773"/>
    <lineage>
        <taxon>Bacteria</taxon>
        <taxon>Bacillati</taxon>
        <taxon>Bacillota</taxon>
        <taxon>Bacilli</taxon>
        <taxon>Lactobacillales</taxon>
        <taxon>Streptococcaceae</taxon>
        <taxon>Lactococcus</taxon>
    </lineage>
</organism>
<gene>
    <name evidence="2" type="ORF">D7I46_04850</name>
</gene>
<name>A0A387BH75_9LACT</name>
<dbReference type="AlphaFoldDB" id="A0A387BH75"/>
<dbReference type="Proteomes" id="UP000269374">
    <property type="component" value="Chromosome"/>
</dbReference>
<evidence type="ECO:0000313" key="3">
    <source>
        <dbReference type="Proteomes" id="UP000269374"/>
    </source>
</evidence>
<reference evidence="2 3" key="1">
    <citation type="submission" date="2018-09" db="EMBL/GenBank/DDBJ databases">
        <title>Genome sequencing of strain 1JSPR-7.</title>
        <authorList>
            <person name="Heo J."/>
            <person name="Kim S.-J."/>
            <person name="Kwon S.-W."/>
        </authorList>
    </citation>
    <scope>NUCLEOTIDE SEQUENCE [LARGE SCALE GENOMIC DNA]</scope>
    <source>
        <strain evidence="2 3">1JSPR-7</strain>
    </source>
</reference>
<evidence type="ECO:0000313" key="2">
    <source>
        <dbReference type="EMBL" id="AYG00476.1"/>
    </source>
</evidence>
<accession>A0A387BH75</accession>
<dbReference type="OrthoDB" id="7575400at2"/>